<name>A0A512HPK0_9HYPH</name>
<organism evidence="3 4">
    <name type="scientific">Ciceribacter naphthalenivorans</name>
    <dbReference type="NCBI Taxonomy" id="1118451"/>
    <lineage>
        <taxon>Bacteria</taxon>
        <taxon>Pseudomonadati</taxon>
        <taxon>Pseudomonadota</taxon>
        <taxon>Alphaproteobacteria</taxon>
        <taxon>Hyphomicrobiales</taxon>
        <taxon>Rhizobiaceae</taxon>
        <taxon>Ciceribacter</taxon>
    </lineage>
</organism>
<dbReference type="GO" id="GO:0006208">
    <property type="term" value="P:pyrimidine nucleobase catabolic process"/>
    <property type="evidence" value="ECO:0007669"/>
    <property type="project" value="TreeGrafter"/>
</dbReference>
<dbReference type="OrthoDB" id="9789254at2"/>
<dbReference type="Pfam" id="PF01613">
    <property type="entry name" value="Flavin_Reduct"/>
    <property type="match status" value="1"/>
</dbReference>
<dbReference type="PANTHER" id="PTHR30466">
    <property type="entry name" value="FLAVIN REDUCTASE"/>
    <property type="match status" value="1"/>
</dbReference>
<dbReference type="SMART" id="SM00903">
    <property type="entry name" value="Flavin_Reduct"/>
    <property type="match status" value="1"/>
</dbReference>
<dbReference type="SUPFAM" id="SSF50475">
    <property type="entry name" value="FMN-binding split barrel"/>
    <property type="match status" value="1"/>
</dbReference>
<feature type="domain" description="Flavin reductase like" evidence="2">
    <location>
        <begin position="26"/>
        <end position="172"/>
    </location>
</feature>
<dbReference type="GO" id="GO:0010181">
    <property type="term" value="F:FMN binding"/>
    <property type="evidence" value="ECO:0007669"/>
    <property type="project" value="InterPro"/>
</dbReference>
<evidence type="ECO:0000313" key="3">
    <source>
        <dbReference type="EMBL" id="GEO87382.1"/>
    </source>
</evidence>
<evidence type="ECO:0000259" key="2">
    <source>
        <dbReference type="SMART" id="SM00903"/>
    </source>
</evidence>
<evidence type="ECO:0000313" key="4">
    <source>
        <dbReference type="Proteomes" id="UP000321717"/>
    </source>
</evidence>
<accession>A0A512HPK0</accession>
<dbReference type="Proteomes" id="UP000321717">
    <property type="component" value="Unassembled WGS sequence"/>
</dbReference>
<reference evidence="3 4" key="1">
    <citation type="submission" date="2019-07" db="EMBL/GenBank/DDBJ databases">
        <title>Whole genome shotgun sequence of Rhizobium naphthalenivorans NBRC 107585.</title>
        <authorList>
            <person name="Hosoyama A."/>
            <person name="Uohara A."/>
            <person name="Ohji S."/>
            <person name="Ichikawa N."/>
        </authorList>
    </citation>
    <scope>NUCLEOTIDE SEQUENCE [LARGE SCALE GENOMIC DNA]</scope>
    <source>
        <strain evidence="3 4">NBRC 107585</strain>
    </source>
</reference>
<keyword evidence="4" id="KW-1185">Reference proteome</keyword>
<comment type="caution">
    <text evidence="3">The sequence shown here is derived from an EMBL/GenBank/DDBJ whole genome shotgun (WGS) entry which is preliminary data.</text>
</comment>
<dbReference type="Gene3D" id="2.30.110.10">
    <property type="entry name" value="Electron Transport, Fmn-binding Protein, Chain A"/>
    <property type="match status" value="1"/>
</dbReference>
<dbReference type="PANTHER" id="PTHR30466:SF1">
    <property type="entry name" value="FMN REDUCTASE (NADH) RUTF"/>
    <property type="match status" value="1"/>
</dbReference>
<dbReference type="GO" id="GO:0042602">
    <property type="term" value="F:riboflavin reductase (NADPH) activity"/>
    <property type="evidence" value="ECO:0007669"/>
    <property type="project" value="TreeGrafter"/>
</dbReference>
<dbReference type="InterPro" id="IPR002563">
    <property type="entry name" value="Flavin_Rdtase-like_dom"/>
</dbReference>
<dbReference type="RefSeq" id="WP_147182196.1">
    <property type="nucleotide sequence ID" value="NZ_BJZP01000038.1"/>
</dbReference>
<dbReference type="InterPro" id="IPR050268">
    <property type="entry name" value="NADH-dep_flavin_reductase"/>
</dbReference>
<dbReference type="AlphaFoldDB" id="A0A512HPK0"/>
<gene>
    <name evidence="3" type="primary">rutF</name>
    <name evidence="3" type="ORF">RNA01_43140</name>
</gene>
<dbReference type="InterPro" id="IPR012349">
    <property type="entry name" value="Split_barrel_FMN-bd"/>
</dbReference>
<evidence type="ECO:0000256" key="1">
    <source>
        <dbReference type="ARBA" id="ARBA00023002"/>
    </source>
</evidence>
<proteinExistence type="predicted"/>
<dbReference type="EMBL" id="BJZP01000038">
    <property type="protein sequence ID" value="GEO87382.1"/>
    <property type="molecule type" value="Genomic_DNA"/>
</dbReference>
<sequence length="176" mass="18807">MPDVIGRPLAADLPNIDRIAAFKAGMGRLAAGVCVITSAHEDAYFGYLATAVTSLSTEPPSLLICTNKATSAHDPISRSGTFCVNLLAVEHREIAKRFSDSNLRESRFASGSWKAGITGAPALETALASFECEVVRQVPFHSHTIFIGAVCNVILAETAIEPLVYLDRAYRNIAVS</sequence>
<keyword evidence="1" id="KW-0560">Oxidoreductase</keyword>
<protein>
    <submittedName>
        <fullName evidence="3">FMN reductase (NADH) RutF</fullName>
    </submittedName>
</protein>